<dbReference type="EMBL" id="OK040171">
    <property type="protein sequence ID" value="UAV84654.1"/>
    <property type="molecule type" value="Genomic_DNA"/>
</dbReference>
<reference evidence="1" key="1">
    <citation type="submission" date="2021-09" db="EMBL/GenBank/DDBJ databases">
        <authorList>
            <person name="Liu Y."/>
        </authorList>
    </citation>
    <scope>NUCLEOTIDE SEQUENCE</scope>
</reference>
<dbReference type="Proteomes" id="UP000827914">
    <property type="component" value="Segment"/>
</dbReference>
<sequence length="44" mass="4883">MNEFCVFFANGDSTRVTFPLSYTMEDVMAHTGGVEVMFVCVVSL</sequence>
<organism evidence="1 2">
    <name type="scientific">Pseudomonas phage PHB09</name>
    <dbReference type="NCBI Taxonomy" id="2867265"/>
    <lineage>
        <taxon>Viruses</taxon>
        <taxon>Duplodnaviria</taxon>
        <taxon>Heunggongvirae</taxon>
        <taxon>Uroviricota</taxon>
        <taxon>Caudoviricetes</taxon>
        <taxon>Vandenendeviridae</taxon>
        <taxon>Gorskivirinae</taxon>
        <taxon>Dilongvirus</taxon>
        <taxon>Dilongvirus PHB09</taxon>
    </lineage>
</organism>
<accession>A0AAE8XCF7</accession>
<proteinExistence type="predicted"/>
<protein>
    <submittedName>
        <fullName evidence="1">Uncharacterized protein</fullName>
    </submittedName>
</protein>
<keyword evidence="2" id="KW-1185">Reference proteome</keyword>
<evidence type="ECO:0000313" key="2">
    <source>
        <dbReference type="Proteomes" id="UP000827914"/>
    </source>
</evidence>
<evidence type="ECO:0000313" key="1">
    <source>
        <dbReference type="EMBL" id="UAV84654.1"/>
    </source>
</evidence>
<name>A0AAE8XCF7_9CAUD</name>
<gene>
    <name evidence="1" type="ORF">PHB09_159</name>
</gene>